<dbReference type="Pfam" id="PF13347">
    <property type="entry name" value="MFS_2"/>
    <property type="match status" value="1"/>
</dbReference>
<dbReference type="GO" id="GO:0008643">
    <property type="term" value="P:carbohydrate transport"/>
    <property type="evidence" value="ECO:0007669"/>
    <property type="project" value="InterPro"/>
</dbReference>
<dbReference type="PANTHER" id="PTHR11328">
    <property type="entry name" value="MAJOR FACILITATOR SUPERFAMILY DOMAIN-CONTAINING PROTEIN"/>
    <property type="match status" value="1"/>
</dbReference>
<evidence type="ECO:0000313" key="3">
    <source>
        <dbReference type="Proteomes" id="UP000824205"/>
    </source>
</evidence>
<reference evidence="2" key="2">
    <citation type="submission" date="2021-04" db="EMBL/GenBank/DDBJ databases">
        <authorList>
            <person name="Gilroy R."/>
        </authorList>
    </citation>
    <scope>NUCLEOTIDE SEQUENCE</scope>
    <source>
        <strain evidence="2">421</strain>
    </source>
</reference>
<feature type="transmembrane region" description="Helical" evidence="1">
    <location>
        <begin position="110"/>
        <end position="133"/>
    </location>
</feature>
<feature type="transmembrane region" description="Helical" evidence="1">
    <location>
        <begin position="154"/>
        <end position="179"/>
    </location>
</feature>
<organism evidence="2 3">
    <name type="scientific">Candidatus Eubacterium faecipullorum</name>
    <dbReference type="NCBI Taxonomy" id="2838571"/>
    <lineage>
        <taxon>Bacteria</taxon>
        <taxon>Bacillati</taxon>
        <taxon>Bacillota</taxon>
        <taxon>Clostridia</taxon>
        <taxon>Eubacteriales</taxon>
        <taxon>Eubacteriaceae</taxon>
        <taxon>Eubacterium</taxon>
    </lineage>
</organism>
<feature type="transmembrane region" description="Helical" evidence="1">
    <location>
        <begin position="335"/>
        <end position="358"/>
    </location>
</feature>
<feature type="transmembrane region" description="Helical" evidence="1">
    <location>
        <begin position="12"/>
        <end position="33"/>
    </location>
</feature>
<protein>
    <submittedName>
        <fullName evidence="2">MFS transporter</fullName>
    </submittedName>
</protein>
<feature type="transmembrane region" description="Helical" evidence="1">
    <location>
        <begin position="185"/>
        <end position="205"/>
    </location>
</feature>
<dbReference type="Gene3D" id="1.20.1250.20">
    <property type="entry name" value="MFS general substrate transporter like domains"/>
    <property type="match status" value="1"/>
</dbReference>
<sequence length="488" mass="53199">MSAKSKLTKKKKTGYALGIFSESLIYNMFYTYYLTFLIEIAGIKPAFSSIIIFISIAWDAVTDPMIGNYADRPGVSKQKVMKMSLVPLGLVFVLAWTSIGAGLSSQLAKILLYTFITMCLWVFYTMYTIPYYAVVAEITEDYDERTEIRSLSSLLNAVAVGLGNILPALVPTIAVLLTSKYESNAYAVVAAIISVMAVAFGFICCKSLNGVYEPKKAVPGESTGSIKDTFKSFGSILAMKPAKYFLLFVFFFLATSSMIQSNLTYMVIDCIGMDYDTGIVAVIISLVVSMAVVVPIVEKVAHKKDRRFAAIVFLSIACVGEVLIKLIGLDAEIGGFRIMCVVAPAVLGIGTGTFWTLFYSMGYDLVELDEFLTGTRKESTITALPQLVQKFGSAFGILMAGVLLGAYGYDSSGDIAGSESLIQQVTDPKIVNGMENISTIIPAAMLLISIIFLVLYPMTRRRFEALMAQLKKKRAGEAYSTDGLEKLL</sequence>
<feature type="transmembrane region" description="Helical" evidence="1">
    <location>
        <begin position="45"/>
        <end position="62"/>
    </location>
</feature>
<feature type="transmembrane region" description="Helical" evidence="1">
    <location>
        <begin position="309"/>
        <end position="329"/>
    </location>
</feature>
<dbReference type="InterPro" id="IPR039672">
    <property type="entry name" value="MFS_2"/>
</dbReference>
<keyword evidence="1" id="KW-0472">Membrane</keyword>
<evidence type="ECO:0000313" key="2">
    <source>
        <dbReference type="EMBL" id="HIW85726.1"/>
    </source>
</evidence>
<dbReference type="PANTHER" id="PTHR11328:SF24">
    <property type="entry name" value="MAJOR FACILITATOR SUPERFAMILY (MFS) PROFILE DOMAIN-CONTAINING PROTEIN"/>
    <property type="match status" value="1"/>
</dbReference>
<proteinExistence type="predicted"/>
<dbReference type="Proteomes" id="UP000824205">
    <property type="component" value="Unassembled WGS sequence"/>
</dbReference>
<gene>
    <name evidence="2" type="ORF">IAA48_04445</name>
</gene>
<name>A0A9D1UGH7_9FIRM</name>
<feature type="transmembrane region" description="Helical" evidence="1">
    <location>
        <begin position="244"/>
        <end position="267"/>
    </location>
</feature>
<dbReference type="GO" id="GO:0005886">
    <property type="term" value="C:plasma membrane"/>
    <property type="evidence" value="ECO:0007669"/>
    <property type="project" value="TreeGrafter"/>
</dbReference>
<accession>A0A9D1UGH7</accession>
<comment type="caution">
    <text evidence="2">The sequence shown here is derived from an EMBL/GenBank/DDBJ whole genome shotgun (WGS) entry which is preliminary data.</text>
</comment>
<dbReference type="EMBL" id="DXGE01000019">
    <property type="protein sequence ID" value="HIW85726.1"/>
    <property type="molecule type" value="Genomic_DNA"/>
</dbReference>
<feature type="transmembrane region" description="Helical" evidence="1">
    <location>
        <begin position="279"/>
        <end position="297"/>
    </location>
</feature>
<keyword evidence="1" id="KW-0812">Transmembrane</keyword>
<dbReference type="GO" id="GO:0015293">
    <property type="term" value="F:symporter activity"/>
    <property type="evidence" value="ECO:0007669"/>
    <property type="project" value="InterPro"/>
</dbReference>
<feature type="transmembrane region" description="Helical" evidence="1">
    <location>
        <begin position="391"/>
        <end position="409"/>
    </location>
</feature>
<dbReference type="SUPFAM" id="SSF103473">
    <property type="entry name" value="MFS general substrate transporter"/>
    <property type="match status" value="1"/>
</dbReference>
<dbReference type="InterPro" id="IPR036259">
    <property type="entry name" value="MFS_trans_sf"/>
</dbReference>
<dbReference type="AlphaFoldDB" id="A0A9D1UGH7"/>
<evidence type="ECO:0000256" key="1">
    <source>
        <dbReference type="SAM" id="Phobius"/>
    </source>
</evidence>
<reference evidence="2" key="1">
    <citation type="journal article" date="2021" name="PeerJ">
        <title>Extensive microbial diversity within the chicken gut microbiome revealed by metagenomics and culture.</title>
        <authorList>
            <person name="Gilroy R."/>
            <person name="Ravi A."/>
            <person name="Getino M."/>
            <person name="Pursley I."/>
            <person name="Horton D.L."/>
            <person name="Alikhan N.F."/>
            <person name="Baker D."/>
            <person name="Gharbi K."/>
            <person name="Hall N."/>
            <person name="Watson M."/>
            <person name="Adriaenssens E.M."/>
            <person name="Foster-Nyarko E."/>
            <person name="Jarju S."/>
            <person name="Secka A."/>
            <person name="Antonio M."/>
            <person name="Oren A."/>
            <person name="Chaudhuri R.R."/>
            <person name="La Ragione R."/>
            <person name="Hildebrand F."/>
            <person name="Pallen M.J."/>
        </authorList>
    </citation>
    <scope>NUCLEOTIDE SEQUENCE</scope>
    <source>
        <strain evidence="2">421</strain>
    </source>
</reference>
<feature type="transmembrane region" description="Helical" evidence="1">
    <location>
        <begin position="437"/>
        <end position="456"/>
    </location>
</feature>
<keyword evidence="1" id="KW-1133">Transmembrane helix</keyword>
<feature type="transmembrane region" description="Helical" evidence="1">
    <location>
        <begin position="83"/>
        <end position="104"/>
    </location>
</feature>